<name>G2XFU4_VERDV</name>
<dbReference type="Proteomes" id="UP000001611">
    <property type="component" value="Chromosome 4"/>
</dbReference>
<protein>
    <submittedName>
        <fullName evidence="1">Uncharacterized protein</fullName>
    </submittedName>
</protein>
<sequence length="304" mass="33580">MVQQLSDEVFEQGSIRYLYVYPRQHNIILGKCQEDLVPLVMAEPPYLLEGRTQGSPIYVSVPVSAVAVRLVYEDQLKRTTKQRAYTEISHFISVHIRLQASLASNTSTMDGVRHSSASTDVRLGGRGPSEISKYVAYSAYVAFAAPHFASYGPCFDRSTIMASTTAYWDADRCGAMTSWPPMIDFVTDYFPFVFHIVTMQDDMTGSRPCVPPLNHKTTSAEAAPVVAWEVQAPLQIATWVSLEEPEGDEVGGSSCRSEVLFSSGHHTRRQSLAVIVSLEIDNRSDLASSVCTIALKFYSSVSDD</sequence>
<dbReference type="RefSeq" id="XP_009653815.1">
    <property type="nucleotide sequence ID" value="XM_009655520.1"/>
</dbReference>
<dbReference type="AlphaFoldDB" id="G2XFU4"/>
<gene>
    <name evidence="1" type="ORF">VDAG_09218</name>
</gene>
<evidence type="ECO:0000313" key="1">
    <source>
        <dbReference type="EMBL" id="EGY18692.1"/>
    </source>
</evidence>
<dbReference type="GeneID" id="20710681"/>
<evidence type="ECO:0000313" key="2">
    <source>
        <dbReference type="Proteomes" id="UP000001611"/>
    </source>
</evidence>
<organism evidence="1 2">
    <name type="scientific">Verticillium dahliae (strain VdLs.17 / ATCC MYA-4575 / FGSC 10137)</name>
    <name type="common">Verticillium wilt</name>
    <dbReference type="NCBI Taxonomy" id="498257"/>
    <lineage>
        <taxon>Eukaryota</taxon>
        <taxon>Fungi</taxon>
        <taxon>Dikarya</taxon>
        <taxon>Ascomycota</taxon>
        <taxon>Pezizomycotina</taxon>
        <taxon>Sordariomycetes</taxon>
        <taxon>Hypocreomycetidae</taxon>
        <taxon>Glomerellales</taxon>
        <taxon>Plectosphaerellaceae</taxon>
        <taxon>Verticillium</taxon>
    </lineage>
</organism>
<dbReference type="KEGG" id="vda:VDAG_09218"/>
<keyword evidence="2" id="KW-1185">Reference proteome</keyword>
<reference evidence="1 2" key="1">
    <citation type="submission" date="2008-03" db="EMBL/GenBank/DDBJ databases">
        <title>The Genome Sequence of Verticillium dahliae VdLs.17.</title>
        <authorList>
            <consortium name="The Broad Institute Genome Sequencing Platform"/>
            <person name="Ma L.-J.J."/>
            <person name="Klosterman S.J."/>
            <person name="Subbarao K."/>
            <person name="Dobinson K."/>
            <person name="Veronese P."/>
            <person name="Kang S."/>
            <person name="Gold S.E."/>
            <person name="Young S."/>
            <person name="Jaffe D."/>
            <person name="Gnerre S."/>
            <person name="Berlin A."/>
            <person name="Heiman D."/>
            <person name="Hepburn T."/>
            <person name="Sykes S."/>
            <person name="Alvarado L."/>
            <person name="Kodira C.D."/>
            <person name="Lander E."/>
            <person name="Galagan J."/>
            <person name="Nusbaum C."/>
            <person name="Birren B."/>
        </authorList>
    </citation>
    <scope>NUCLEOTIDE SEQUENCE [LARGE SCALE GENOMIC DNA]</scope>
    <source>
        <strain evidence="2">VdLs.17 / ATCC MYA-4575 / FGSC 10137</strain>
    </source>
</reference>
<dbReference type="InParanoid" id="G2XFU4"/>
<accession>G2XFU4</accession>
<dbReference type="EMBL" id="DS572717">
    <property type="protein sequence ID" value="EGY18692.1"/>
    <property type="molecule type" value="Genomic_DNA"/>
</dbReference>
<dbReference type="HOGENOM" id="CLU_915863_0_0_1"/>
<proteinExistence type="predicted"/>